<dbReference type="EMBL" id="SSUX01000008">
    <property type="protein sequence ID" value="THJ45013.1"/>
    <property type="molecule type" value="Genomic_DNA"/>
</dbReference>
<sequence length="85" mass="9374">MPSNSQLASEWRQEQGFNGRGGVVIVFQGEVQGWVNELRDPEHWLSGCVAIDEAGQQWQTIAGSENAGAFMWLPLGDPDKSEKKS</sequence>
<dbReference type="Proteomes" id="UP000309618">
    <property type="component" value="Unassembled WGS sequence"/>
</dbReference>
<reference evidence="1 2" key="1">
    <citation type="submission" date="2019-04" db="EMBL/GenBank/DDBJ databases">
        <title>Comparative genomics of Aeromonas veronii strains pathogenic to fish.</title>
        <authorList>
            <person name="Cascarano M.C."/>
            <person name="Smyrli M."/>
            <person name="Katharios P."/>
        </authorList>
    </citation>
    <scope>NUCLEOTIDE SEQUENCE [LARGE SCALE GENOMIC DNA]</scope>
    <source>
        <strain evidence="1 2">XU1</strain>
    </source>
</reference>
<name>A0A4S5CK72_AERVE</name>
<evidence type="ECO:0000313" key="2">
    <source>
        <dbReference type="Proteomes" id="UP000309618"/>
    </source>
</evidence>
<organism evidence="1 2">
    <name type="scientific">Aeromonas veronii</name>
    <dbReference type="NCBI Taxonomy" id="654"/>
    <lineage>
        <taxon>Bacteria</taxon>
        <taxon>Pseudomonadati</taxon>
        <taxon>Pseudomonadota</taxon>
        <taxon>Gammaproteobacteria</taxon>
        <taxon>Aeromonadales</taxon>
        <taxon>Aeromonadaceae</taxon>
        <taxon>Aeromonas</taxon>
    </lineage>
</organism>
<dbReference type="RefSeq" id="WP_136501836.1">
    <property type="nucleotide sequence ID" value="NZ_SSUX01000008.1"/>
</dbReference>
<protein>
    <submittedName>
        <fullName evidence="1">Uncharacterized protein</fullName>
    </submittedName>
</protein>
<evidence type="ECO:0000313" key="1">
    <source>
        <dbReference type="EMBL" id="THJ45013.1"/>
    </source>
</evidence>
<dbReference type="AlphaFoldDB" id="A0A4S5CK72"/>
<accession>A0A4S5CK72</accession>
<comment type="caution">
    <text evidence="1">The sequence shown here is derived from an EMBL/GenBank/DDBJ whole genome shotgun (WGS) entry which is preliminary data.</text>
</comment>
<gene>
    <name evidence="1" type="ORF">E8Q35_12555</name>
</gene>
<proteinExistence type="predicted"/>